<dbReference type="Gene3D" id="3.30.980.10">
    <property type="entry name" value="Threonyl-trna Synthetase, Chain A, domain 2"/>
    <property type="match status" value="1"/>
</dbReference>
<dbReference type="SUPFAM" id="SSF55186">
    <property type="entry name" value="ThrRS/AlaRS common domain"/>
    <property type="match status" value="1"/>
</dbReference>
<dbReference type="PROSITE" id="PS51880">
    <property type="entry name" value="TGS"/>
    <property type="match status" value="1"/>
</dbReference>
<evidence type="ECO:0000313" key="2">
    <source>
        <dbReference type="EMBL" id="SHN57080.1"/>
    </source>
</evidence>
<keyword evidence="2" id="KW-0808">Transferase</keyword>
<dbReference type="InterPro" id="IPR012676">
    <property type="entry name" value="TGS-like"/>
</dbReference>
<dbReference type="SUPFAM" id="SSF81271">
    <property type="entry name" value="TGS-like"/>
    <property type="match status" value="1"/>
</dbReference>
<dbReference type="PANTHER" id="PTHR10285">
    <property type="entry name" value="URIDINE KINASE"/>
    <property type="match status" value="1"/>
</dbReference>
<keyword evidence="3" id="KW-1185">Reference proteome</keyword>
<dbReference type="CDD" id="cd01667">
    <property type="entry name" value="TGS_ThrRS"/>
    <property type="match status" value="1"/>
</dbReference>
<dbReference type="Gene3D" id="3.40.50.300">
    <property type="entry name" value="P-loop containing nucleotide triphosphate hydrolases"/>
    <property type="match status" value="1"/>
</dbReference>
<dbReference type="STRING" id="1121883.SAMN02745226_00847"/>
<organism evidence="2 3">
    <name type="scientific">Fervidobacterium gondwanense DSM 13020</name>
    <dbReference type="NCBI Taxonomy" id="1121883"/>
    <lineage>
        <taxon>Bacteria</taxon>
        <taxon>Thermotogati</taxon>
        <taxon>Thermotogota</taxon>
        <taxon>Thermotogae</taxon>
        <taxon>Thermotogales</taxon>
        <taxon>Fervidobacteriaceae</taxon>
        <taxon>Fervidobacterium</taxon>
    </lineage>
</organism>
<dbReference type="Pfam" id="PF00485">
    <property type="entry name" value="PRK"/>
    <property type="match status" value="1"/>
</dbReference>
<dbReference type="EMBL" id="FRDJ01000003">
    <property type="protein sequence ID" value="SHN57080.1"/>
    <property type="molecule type" value="Genomic_DNA"/>
</dbReference>
<dbReference type="InterPro" id="IPR018163">
    <property type="entry name" value="Thr/Ala-tRNA-synth_IIc_edit"/>
</dbReference>
<dbReference type="GO" id="GO:0005524">
    <property type="term" value="F:ATP binding"/>
    <property type="evidence" value="ECO:0007669"/>
    <property type="project" value="InterPro"/>
</dbReference>
<dbReference type="InterPro" id="IPR006083">
    <property type="entry name" value="PRK/URK"/>
</dbReference>
<dbReference type="SUPFAM" id="SSF52540">
    <property type="entry name" value="P-loop containing nucleoside triphosphate hydrolases"/>
    <property type="match status" value="1"/>
</dbReference>
<reference evidence="3" key="1">
    <citation type="submission" date="2016-12" db="EMBL/GenBank/DDBJ databases">
        <authorList>
            <person name="Varghese N."/>
            <person name="Submissions S."/>
        </authorList>
    </citation>
    <scope>NUCLEOTIDE SEQUENCE [LARGE SCALE GENOMIC DNA]</scope>
    <source>
        <strain evidence="3">DSM 13020</strain>
    </source>
</reference>
<dbReference type="GO" id="GO:0016301">
    <property type="term" value="F:kinase activity"/>
    <property type="evidence" value="ECO:0007669"/>
    <property type="project" value="UniProtKB-KW"/>
</dbReference>
<dbReference type="Gene3D" id="3.10.20.30">
    <property type="match status" value="1"/>
</dbReference>
<dbReference type="InterPro" id="IPR004095">
    <property type="entry name" value="TGS"/>
</dbReference>
<dbReference type="AlphaFoldDB" id="A0A1M7SF70"/>
<keyword evidence="2" id="KW-0418">Kinase</keyword>
<dbReference type="FunFam" id="3.40.50.300:FF:001230">
    <property type="entry name" value="Phosphoribulokinase/uridine kinase family protein"/>
    <property type="match status" value="1"/>
</dbReference>
<dbReference type="InterPro" id="IPR027417">
    <property type="entry name" value="P-loop_NTPase"/>
</dbReference>
<protein>
    <submittedName>
        <fullName evidence="2">Uridine kinase</fullName>
    </submittedName>
</protein>
<sequence length="560" mass="64738">MKMVEKIKLYIDGKVYEIPQGGTLEEIADEYGKEHNKIILGARINNTIVELFRPINRSGEVTFITLDSQDGMRIYQRGLLFILHASVRKVFRDYTLKVLHTIGHGIYCEIRDNNTPVNLSEDDIKAIRDEMYQWVKGDYRFKKNELQKSQAMTLFDAAGMEDKVKLLKYRKKKTVKVYEADGHFDYFYGYMPPSTGYLKWFEIVKYDQGFVLLLPRVENEKVIVPEFKPLPKLSNVFLEYSRWLEIMEINSVGDLNEVIAKGERAVTDLIILAEALHEKRIAMISEEIKKRESVRLVLIAGPSSSGKTTFSKRLMVQLKASGFKPVTISLDDYFVDRERTPRDENGNYDFEALEALDVELFNKNLVDLFNGKEVEIPKFNFVLGKRESSGTKMKIEKDQIIIVEGIHGLNPKLTELVPEELKFKIYASALAQLNLDNVNRLHTTDVRLIRRMVRDSKFRGHDALATLRMWDSVRRGEERNIFPYQENADAMFNSALVYELAVLKIFAEPLLAVVPDDAPESTEANRLLKILDYFLPITNIEDIPRTSIIREFIGRSAFRY</sequence>
<accession>A0A1M7SF70</accession>
<feature type="domain" description="TGS" evidence="1">
    <location>
        <begin position="1"/>
        <end position="65"/>
    </location>
</feature>
<evidence type="ECO:0000259" key="1">
    <source>
        <dbReference type="PROSITE" id="PS51880"/>
    </source>
</evidence>
<dbReference type="Proteomes" id="UP000184207">
    <property type="component" value="Unassembled WGS sequence"/>
</dbReference>
<dbReference type="InterPro" id="IPR012675">
    <property type="entry name" value="Beta-grasp_dom_sf"/>
</dbReference>
<gene>
    <name evidence="2" type="ORF">SAMN02745226_00847</name>
</gene>
<proteinExistence type="predicted"/>
<dbReference type="CDD" id="cd02028">
    <property type="entry name" value="UMPK_like"/>
    <property type="match status" value="1"/>
</dbReference>
<name>A0A1M7SF70_FERGO</name>
<evidence type="ECO:0000313" key="3">
    <source>
        <dbReference type="Proteomes" id="UP000184207"/>
    </source>
</evidence>